<dbReference type="Proteomes" id="UP000198535">
    <property type="component" value="Unassembled WGS sequence"/>
</dbReference>
<name>A0A1I4S6P4_9EURY</name>
<accession>A0A1I4S6P4</accession>
<feature type="transmembrane region" description="Helical" evidence="1">
    <location>
        <begin position="52"/>
        <end position="76"/>
    </location>
</feature>
<feature type="transmembrane region" description="Helical" evidence="1">
    <location>
        <begin position="12"/>
        <end position="40"/>
    </location>
</feature>
<sequence>MIDIRRLLKNSFYIYSLGMVGFLLLLGFLVLAYILAIYIAKTVTINQYTLGLLNSSFTLILVVVTAIYVFFTYGILNQTTKSEKRSFIEKRLQKLYYPLLRVTSFSENDVSGEHILIDDSFSTNDKKHNIYELETYLYLARNESSKEISSFLDQLCDEDSFLVSLNEVKNLRSLLIKDIDYYKKELEALVDN</sequence>
<keyword evidence="1" id="KW-1133">Transmembrane helix</keyword>
<dbReference type="RefSeq" id="WP_091936157.1">
    <property type="nucleotide sequence ID" value="NZ_FOUJ01000003.1"/>
</dbReference>
<keyword evidence="3" id="KW-1185">Reference proteome</keyword>
<dbReference type="EMBL" id="FOUJ01000003">
    <property type="protein sequence ID" value="SFM60167.1"/>
    <property type="molecule type" value="Genomic_DNA"/>
</dbReference>
<evidence type="ECO:0000313" key="2">
    <source>
        <dbReference type="EMBL" id="SFM60167.1"/>
    </source>
</evidence>
<reference evidence="3" key="1">
    <citation type="submission" date="2016-10" db="EMBL/GenBank/DDBJ databases">
        <authorList>
            <person name="Varghese N."/>
            <person name="Submissions S."/>
        </authorList>
    </citation>
    <scope>NUCLEOTIDE SEQUENCE [LARGE SCALE GENOMIC DNA]</scope>
    <source>
        <strain evidence="3">Mob M</strain>
    </source>
</reference>
<proteinExistence type="predicted"/>
<organism evidence="2 3">
    <name type="scientific">Methanolobus profundi</name>
    <dbReference type="NCBI Taxonomy" id="487685"/>
    <lineage>
        <taxon>Archaea</taxon>
        <taxon>Methanobacteriati</taxon>
        <taxon>Methanobacteriota</taxon>
        <taxon>Stenosarchaea group</taxon>
        <taxon>Methanomicrobia</taxon>
        <taxon>Methanosarcinales</taxon>
        <taxon>Methanosarcinaceae</taxon>
        <taxon>Methanolobus</taxon>
    </lineage>
</organism>
<evidence type="ECO:0000313" key="3">
    <source>
        <dbReference type="Proteomes" id="UP000198535"/>
    </source>
</evidence>
<keyword evidence="1" id="KW-0472">Membrane</keyword>
<keyword evidence="1" id="KW-0812">Transmembrane</keyword>
<protein>
    <submittedName>
        <fullName evidence="2">Uncharacterized protein</fullName>
    </submittedName>
</protein>
<gene>
    <name evidence="2" type="ORF">SAMN04488696_1807</name>
</gene>
<evidence type="ECO:0000256" key="1">
    <source>
        <dbReference type="SAM" id="Phobius"/>
    </source>
</evidence>
<dbReference type="AlphaFoldDB" id="A0A1I4S6P4"/>